<dbReference type="CDD" id="cd03357">
    <property type="entry name" value="LbH_MAT_GAT"/>
    <property type="match status" value="1"/>
</dbReference>
<comment type="function">
    <text evidence="6">Acetyltransferase implicated in the O-acetylation of Nod factors.</text>
</comment>
<dbReference type="Gene3D" id="2.160.10.10">
    <property type="entry name" value="Hexapeptide repeat proteins"/>
    <property type="match status" value="1"/>
</dbReference>
<feature type="domain" description="Maltose/galactoside acetyltransferase" evidence="8">
    <location>
        <begin position="28"/>
        <end position="82"/>
    </location>
</feature>
<evidence type="ECO:0000259" key="8">
    <source>
        <dbReference type="SMART" id="SM01266"/>
    </source>
</evidence>
<dbReference type="Pfam" id="PF00132">
    <property type="entry name" value="Hexapep"/>
    <property type="match status" value="1"/>
</dbReference>
<evidence type="ECO:0000313" key="9">
    <source>
        <dbReference type="EMBL" id="CAA2107996.1"/>
    </source>
</evidence>
<evidence type="ECO:0000256" key="4">
    <source>
        <dbReference type="ARBA" id="ARBA00022737"/>
    </source>
</evidence>
<gene>
    <name evidence="9" type="primary">lacA</name>
    <name evidence="9" type="ORF">VVAX_04523</name>
</gene>
<dbReference type="EMBL" id="LR743507">
    <property type="protein sequence ID" value="CAA2107996.1"/>
    <property type="molecule type" value="Genomic_DNA"/>
</dbReference>
<dbReference type="Pfam" id="PF12464">
    <property type="entry name" value="Mac"/>
    <property type="match status" value="1"/>
</dbReference>
<dbReference type="PANTHER" id="PTHR43017:SF1">
    <property type="entry name" value="ACETYLTRANSFERASE YJL218W-RELATED"/>
    <property type="match status" value="1"/>
</dbReference>
<dbReference type="SUPFAM" id="SSF51161">
    <property type="entry name" value="Trimeric LpxA-like enzymes"/>
    <property type="match status" value="1"/>
</dbReference>
<evidence type="ECO:0000256" key="2">
    <source>
        <dbReference type="ARBA" id="ARBA00022458"/>
    </source>
</evidence>
<dbReference type="SMART" id="SM01266">
    <property type="entry name" value="Mac"/>
    <property type="match status" value="1"/>
</dbReference>
<dbReference type="GO" id="GO:0008870">
    <property type="term" value="F:galactoside O-acetyltransferase activity"/>
    <property type="evidence" value="ECO:0007669"/>
    <property type="project" value="TreeGrafter"/>
</dbReference>
<dbReference type="InterPro" id="IPR039369">
    <property type="entry name" value="LacA-like"/>
</dbReference>
<evidence type="ECO:0000256" key="7">
    <source>
        <dbReference type="RuleBase" id="RU367021"/>
    </source>
</evidence>
<proteinExistence type="inferred from homology"/>
<evidence type="ECO:0000256" key="5">
    <source>
        <dbReference type="ARBA" id="ARBA00023315"/>
    </source>
</evidence>
<dbReference type="AlphaFoldDB" id="A0A679J6E5"/>
<protein>
    <recommendedName>
        <fullName evidence="7">Acetyltransferase</fullName>
        <ecNumber evidence="7">2.3.1.-</ecNumber>
    </recommendedName>
</protein>
<evidence type="ECO:0000256" key="6">
    <source>
        <dbReference type="ARBA" id="ARBA00055587"/>
    </source>
</evidence>
<dbReference type="InterPro" id="IPR011004">
    <property type="entry name" value="Trimer_LpxA-like_sf"/>
</dbReference>
<dbReference type="InterPro" id="IPR001451">
    <property type="entry name" value="Hexapep"/>
</dbReference>
<comment type="similarity">
    <text evidence="1 7">Belongs to the transferase hexapeptide repeat family.</text>
</comment>
<keyword evidence="4" id="KW-0677">Repeat</keyword>
<sequence>MEMKGHGVSAARCAVLCTVDRMTLEEQRALILRGAVYDDLTPELLAAREAAVLRTDEYNRSFGRPAQERIALLRRLLRQVGDGAHFEPAFRCEFGFNISVGRGFYANFDCVMLDGGGIDIGDQVLFGPRVGIYTTNHALDAAERAAGACQARPVRIGHRVWVGAGVHINPGVTIGDHAVIGSGSVVTKDVPANMLAAGVPCRVLREITAEDRTGFRG</sequence>
<accession>A0A679J6E5</accession>
<evidence type="ECO:0000256" key="3">
    <source>
        <dbReference type="ARBA" id="ARBA00022679"/>
    </source>
</evidence>
<dbReference type="PROSITE" id="PS00101">
    <property type="entry name" value="HEXAPEP_TRANSFERASES"/>
    <property type="match status" value="1"/>
</dbReference>
<keyword evidence="3 7" id="KW-0808">Transferase</keyword>
<dbReference type="InterPro" id="IPR018357">
    <property type="entry name" value="Hexapep_transf_CS"/>
</dbReference>
<name>A0A679J6E5_VARPD</name>
<reference evidence="9" key="1">
    <citation type="submission" date="2019-12" db="EMBL/GenBank/DDBJ databases">
        <authorList>
            <person name="Cremers G."/>
        </authorList>
    </citation>
    <scope>NUCLEOTIDE SEQUENCE</scope>
    <source>
        <strain evidence="9">Vvax</strain>
    </source>
</reference>
<dbReference type="EC" id="2.3.1.-" evidence="7"/>
<dbReference type="InterPro" id="IPR024688">
    <property type="entry name" value="Mac_dom"/>
</dbReference>
<keyword evidence="5 7" id="KW-0012">Acyltransferase</keyword>
<dbReference type="FunFam" id="2.160.10.10:FF:000025">
    <property type="entry name" value="Hexapeptide-repeat containing-acetyltransferase"/>
    <property type="match status" value="1"/>
</dbReference>
<evidence type="ECO:0000256" key="1">
    <source>
        <dbReference type="ARBA" id="ARBA00007274"/>
    </source>
</evidence>
<organism evidence="9">
    <name type="scientific">Variovorax paradoxus</name>
    <dbReference type="NCBI Taxonomy" id="34073"/>
    <lineage>
        <taxon>Bacteria</taxon>
        <taxon>Pseudomonadati</taxon>
        <taxon>Pseudomonadota</taxon>
        <taxon>Betaproteobacteria</taxon>
        <taxon>Burkholderiales</taxon>
        <taxon>Comamonadaceae</taxon>
        <taxon>Variovorax</taxon>
    </lineage>
</organism>
<dbReference type="PANTHER" id="PTHR43017">
    <property type="entry name" value="GALACTOSIDE O-ACETYLTRANSFERASE"/>
    <property type="match status" value="1"/>
</dbReference>
<keyword evidence="2" id="KW-0536">Nodulation</keyword>